<dbReference type="EMBL" id="JAQQAF010000002">
    <property type="protein sequence ID" value="KAJ8506288.1"/>
    <property type="molecule type" value="Genomic_DNA"/>
</dbReference>
<organism evidence="2 3">
    <name type="scientific">Ensete ventricosum</name>
    <name type="common">Abyssinian banana</name>
    <name type="synonym">Musa ensete</name>
    <dbReference type="NCBI Taxonomy" id="4639"/>
    <lineage>
        <taxon>Eukaryota</taxon>
        <taxon>Viridiplantae</taxon>
        <taxon>Streptophyta</taxon>
        <taxon>Embryophyta</taxon>
        <taxon>Tracheophyta</taxon>
        <taxon>Spermatophyta</taxon>
        <taxon>Magnoliopsida</taxon>
        <taxon>Liliopsida</taxon>
        <taxon>Zingiberales</taxon>
        <taxon>Musaceae</taxon>
        <taxon>Ensete</taxon>
    </lineage>
</organism>
<gene>
    <name evidence="2" type="ORF">OPV22_007174</name>
</gene>
<sequence>MVAQGFDGNCKQAADPAVKSCKGPDQSIKRSSGPLSEFDGRVKQEKRKMTRKLIDSHPVNLTCERATRSDACMAGSMKVKHRRYLREPTRHETCYRHHHHLHGVPTATAGSFAGLFMALTCFLTEQDTKHDTDGVKDGPKETS</sequence>
<accession>A0AAV8RR74</accession>
<protein>
    <submittedName>
        <fullName evidence="2">Uncharacterized protein</fullName>
    </submittedName>
</protein>
<dbReference type="AlphaFoldDB" id="A0AAV8RR74"/>
<evidence type="ECO:0000313" key="3">
    <source>
        <dbReference type="Proteomes" id="UP001222027"/>
    </source>
</evidence>
<evidence type="ECO:0000313" key="2">
    <source>
        <dbReference type="EMBL" id="KAJ8506288.1"/>
    </source>
</evidence>
<proteinExistence type="predicted"/>
<dbReference type="Proteomes" id="UP001222027">
    <property type="component" value="Unassembled WGS sequence"/>
</dbReference>
<evidence type="ECO:0000256" key="1">
    <source>
        <dbReference type="SAM" id="MobiDB-lite"/>
    </source>
</evidence>
<keyword evidence="3" id="KW-1185">Reference proteome</keyword>
<comment type="caution">
    <text evidence="2">The sequence shown here is derived from an EMBL/GenBank/DDBJ whole genome shotgun (WGS) entry which is preliminary data.</text>
</comment>
<reference evidence="2 3" key="1">
    <citation type="submission" date="2022-12" db="EMBL/GenBank/DDBJ databases">
        <title>Chromosome-scale assembly of the Ensete ventricosum genome.</title>
        <authorList>
            <person name="Dussert Y."/>
            <person name="Stocks J."/>
            <person name="Wendawek A."/>
            <person name="Woldeyes F."/>
            <person name="Nichols R.A."/>
            <person name="Borrell J.S."/>
        </authorList>
    </citation>
    <scope>NUCLEOTIDE SEQUENCE [LARGE SCALE GENOMIC DNA]</scope>
    <source>
        <strain evidence="3">cv. Maze</strain>
        <tissue evidence="2">Seeds</tissue>
    </source>
</reference>
<name>A0AAV8RR74_ENSVE</name>
<feature type="region of interest" description="Disordered" evidence="1">
    <location>
        <begin position="1"/>
        <end position="53"/>
    </location>
</feature>